<dbReference type="OrthoDB" id="2065409at2"/>
<dbReference type="NCBIfam" id="NF033546">
    <property type="entry name" value="transpos_IS21"/>
    <property type="match status" value="1"/>
</dbReference>
<dbReference type="PATRIC" id="fig|1348774.3.peg.2310"/>
<protein>
    <submittedName>
        <fullName evidence="3">Integrase</fullName>
    </submittedName>
</protein>
<dbReference type="PANTHER" id="PTHR35004">
    <property type="entry name" value="TRANSPOSASE RV3428C-RELATED"/>
    <property type="match status" value="1"/>
</dbReference>
<feature type="domain" description="HTH IS408-type" evidence="1">
    <location>
        <begin position="11"/>
        <end position="93"/>
    </location>
</feature>
<evidence type="ECO:0000259" key="2">
    <source>
        <dbReference type="PROSITE" id="PS50994"/>
    </source>
</evidence>
<accession>A0A0G3XIC0</accession>
<dbReference type="Pfam" id="PF22483">
    <property type="entry name" value="Mu-transpos_C_2"/>
    <property type="match status" value="1"/>
</dbReference>
<proteinExistence type="predicted"/>
<dbReference type="PROSITE" id="PS50532">
    <property type="entry name" value="HTH_IS408"/>
    <property type="match status" value="1"/>
</dbReference>
<gene>
    <name evidence="3" type="ORF">AB433_10965</name>
</gene>
<name>A0A0G3XIC0_9SPHN</name>
<evidence type="ECO:0000313" key="3">
    <source>
        <dbReference type="EMBL" id="AKM10359.1"/>
    </source>
</evidence>
<dbReference type="InterPro" id="IPR001584">
    <property type="entry name" value="Integrase_cat-core"/>
</dbReference>
<dbReference type="InterPro" id="IPR054353">
    <property type="entry name" value="IstA-like_C"/>
</dbReference>
<organism evidence="3 4">
    <name type="scientific">Croceicoccus naphthovorans</name>
    <dbReference type="NCBI Taxonomy" id="1348774"/>
    <lineage>
        <taxon>Bacteria</taxon>
        <taxon>Pseudomonadati</taxon>
        <taxon>Pseudomonadota</taxon>
        <taxon>Alphaproteobacteria</taxon>
        <taxon>Sphingomonadales</taxon>
        <taxon>Erythrobacteraceae</taxon>
        <taxon>Croceicoccus</taxon>
    </lineage>
</organism>
<feature type="domain" description="Integrase catalytic" evidence="2">
    <location>
        <begin position="137"/>
        <end position="318"/>
    </location>
</feature>
<dbReference type="PANTHER" id="PTHR35004:SF8">
    <property type="entry name" value="TRANSPOSASE RV3428C-RELATED"/>
    <property type="match status" value="1"/>
</dbReference>
<dbReference type="InterPro" id="IPR017895">
    <property type="entry name" value="HTH_IS408/IS1162_type"/>
</dbReference>
<dbReference type="EMBL" id="CP011770">
    <property type="protein sequence ID" value="AKM10359.1"/>
    <property type="molecule type" value="Genomic_DNA"/>
</dbReference>
<dbReference type="STRING" id="1348774.AB433_10965"/>
<dbReference type="KEGG" id="cna:AB433_10965"/>
<evidence type="ECO:0000313" key="4">
    <source>
        <dbReference type="Proteomes" id="UP000035287"/>
    </source>
</evidence>
<sequence>MPTRRVSMRQVREILHLSLDAGLSTRVVGERTGVGPTTVRDTIRRLRLAGLAWPVPDSMTDTELEAKLYGIPGVKPGRRKQPEPDWSTVARELKRKHVTLQVLWEEYIAAQPDGYRYSRWCDLFRRWEGRLSLVMRQSHAGGEKLFVDYAGDTVPVVIDRRTGEIRDAHLFVAVLGGSSLSFACATWTEQFADWIEGHNAAFAFFGGVTQLLVPDNAKVAVIKACHFDPMLNRSYNDMARHYGTAVLPARPRRPRDKAKVEACVGIVERWVLGRLRNRVFYSLAELNAAIAECLTDLNEMRVLRQFGRTRRQLFEEVDAPNLKPLPAEPWVHAEWKRCRVGLDYHIALDHHHYSVPHRFARREVEARFTARTVEIFLGGERIAVHMRGSGNGRHTTVPEHMPSSHRRYLEWTPAKIREEAARIGPMLSLLVERIIMDRPHPEQGYRSCLGIIGLAKRFGADRLEAAAMRALEIQARNYPSVKSILEKGLDKVPVSKAPEREPILHDNIRGSQYYH</sequence>
<dbReference type="InterPro" id="IPR012337">
    <property type="entry name" value="RNaseH-like_sf"/>
</dbReference>
<keyword evidence="4" id="KW-1185">Reference proteome</keyword>
<dbReference type="PROSITE" id="PS50994">
    <property type="entry name" value="INTEGRASE"/>
    <property type="match status" value="1"/>
</dbReference>
<dbReference type="GO" id="GO:0015074">
    <property type="term" value="P:DNA integration"/>
    <property type="evidence" value="ECO:0007669"/>
    <property type="project" value="InterPro"/>
</dbReference>
<dbReference type="AlphaFoldDB" id="A0A0G3XIC0"/>
<dbReference type="Proteomes" id="UP000035287">
    <property type="component" value="Chromosome"/>
</dbReference>
<reference evidence="3 4" key="1">
    <citation type="submission" date="2015-06" db="EMBL/GenBank/DDBJ databases">
        <authorList>
            <person name="Zeng Y."/>
            <person name="Huang Y."/>
        </authorList>
    </citation>
    <scope>NUCLEOTIDE SEQUENCE [LARGE SCALE GENOMIC DNA]</scope>
    <source>
        <strain evidence="3 4">PQ-2</strain>
    </source>
</reference>
<dbReference type="SUPFAM" id="SSF53098">
    <property type="entry name" value="Ribonuclease H-like"/>
    <property type="match status" value="1"/>
</dbReference>
<evidence type="ECO:0000259" key="1">
    <source>
        <dbReference type="PROSITE" id="PS50532"/>
    </source>
</evidence>